<proteinExistence type="inferred from homology"/>
<keyword evidence="2" id="KW-1133">Transmembrane helix</keyword>
<organism evidence="3 4">
    <name type="scientific">Fructilactobacillus sanfranciscensis (strain TMW 1.1304)</name>
    <name type="common">Lactobacillus sanfranciscensis</name>
    <dbReference type="NCBI Taxonomy" id="714313"/>
    <lineage>
        <taxon>Bacteria</taxon>
        <taxon>Bacillati</taxon>
        <taxon>Bacillota</taxon>
        <taxon>Bacilli</taxon>
        <taxon>Lactobacillales</taxon>
        <taxon>Lactobacillaceae</taxon>
        <taxon>Fructilactobacillus</taxon>
    </lineage>
</organism>
<dbReference type="GO" id="GO:0008514">
    <property type="term" value="F:organic anion transmembrane transporter activity"/>
    <property type="evidence" value="ECO:0007669"/>
    <property type="project" value="InterPro"/>
</dbReference>
<keyword evidence="2" id="KW-0812">Transmembrane</keyword>
<protein>
    <submittedName>
        <fullName evidence="3">Citrate-sodium symporter</fullName>
    </submittedName>
</protein>
<evidence type="ECO:0000313" key="3">
    <source>
        <dbReference type="EMBL" id="AEN99667.1"/>
    </source>
</evidence>
<keyword evidence="1" id="KW-0813">Transport</keyword>
<accession>G2KVZ6</accession>
<feature type="transmembrane region" description="Helical" evidence="2">
    <location>
        <begin position="139"/>
        <end position="161"/>
    </location>
</feature>
<dbReference type="GO" id="GO:0015293">
    <property type="term" value="F:symporter activity"/>
    <property type="evidence" value="ECO:0007669"/>
    <property type="project" value="UniProtKB-UniRule"/>
</dbReference>
<dbReference type="PIRSF" id="PIRSF005348">
    <property type="entry name" value="YxkH"/>
    <property type="match status" value="1"/>
</dbReference>
<sequence>MEDTAMKNIVNKLESIKIDGMGLIAYALSAIIFLLVLNFNLLPKNMMGALFAMIILGNVLYYLGSHLPIFKSYLGGGAVFVLFSCAILALTGIVPKSVVVTVDTFVTKTDFIDFFIVSLIVGAILGMDRNVLLKASIRFLPVAFLSMAIAFFVTIGMSQLIGKGFRYGALNVVFPVMGGGIGAGAIPLSQIYHNAMGGTAADYLSNLLPAVILGNIFAIVGAGLLSKLAEHSKFNGHGVMLPGDTDKKVRINPKIDFQKMGVGLVFALSFFMIAIMLNGLFPKINQYAFLILLVIIVKATGWLPKYYEESAVTFSSSITKNLTHALLAGVGLTKLDLVILTHSLTWQFVLLVLTSLISISIAAALLGKLFGLYPVESAITAGMINNSMGGAGNISVLAACDRMNLIGFAQMGNRLGGAIMLVMAGIFVSLFG</sequence>
<feature type="transmembrane region" description="Helical" evidence="2">
    <location>
        <begin position="73"/>
        <end position="91"/>
    </location>
</feature>
<dbReference type="GO" id="GO:0005886">
    <property type="term" value="C:plasma membrane"/>
    <property type="evidence" value="ECO:0007669"/>
    <property type="project" value="UniProtKB-SubCell"/>
</dbReference>
<dbReference type="Proteomes" id="UP000001285">
    <property type="component" value="Chromosome"/>
</dbReference>
<dbReference type="EMBL" id="CP002461">
    <property type="protein sequence ID" value="AEN99667.1"/>
    <property type="molecule type" value="Genomic_DNA"/>
</dbReference>
<dbReference type="HOGENOM" id="CLU_041211_0_1_9"/>
<dbReference type="AlphaFoldDB" id="G2KVZ6"/>
<evidence type="ECO:0000313" key="4">
    <source>
        <dbReference type="Proteomes" id="UP000001285"/>
    </source>
</evidence>
<feature type="transmembrane region" description="Helical" evidence="2">
    <location>
        <begin position="412"/>
        <end position="431"/>
    </location>
</feature>
<feature type="transmembrane region" description="Helical" evidence="2">
    <location>
        <begin position="378"/>
        <end position="400"/>
    </location>
</feature>
<dbReference type="Pfam" id="PF03390">
    <property type="entry name" value="2HCT"/>
    <property type="match status" value="1"/>
</dbReference>
<evidence type="ECO:0000256" key="1">
    <source>
        <dbReference type="PIRNR" id="PIRNR005348"/>
    </source>
</evidence>
<feature type="transmembrane region" description="Helical" evidence="2">
    <location>
        <begin position="167"/>
        <end position="186"/>
    </location>
</feature>
<feature type="transmembrane region" description="Helical" evidence="2">
    <location>
        <begin position="21"/>
        <end position="40"/>
    </location>
</feature>
<dbReference type="PANTHER" id="PTHR40033:SF1">
    <property type="entry name" value="CITRATE-SODIUM SYMPORTER"/>
    <property type="match status" value="1"/>
</dbReference>
<feature type="transmembrane region" description="Helical" evidence="2">
    <location>
        <begin position="324"/>
        <end position="341"/>
    </location>
</feature>
<keyword evidence="4" id="KW-1185">Reference proteome</keyword>
<dbReference type="STRING" id="714313.LSA_13030"/>
<dbReference type="eggNOG" id="COG3493">
    <property type="taxonomic scope" value="Bacteria"/>
</dbReference>
<evidence type="ECO:0000256" key="2">
    <source>
        <dbReference type="SAM" id="Phobius"/>
    </source>
</evidence>
<name>G2KVZ6_FRUST</name>
<reference evidence="3 4" key="1">
    <citation type="journal article" date="2011" name="Microb. Cell Fact.">
        <title>Genomic analysis reveals Lactobacillus sanfranciscensis as stable element in traditional sourdoughs.</title>
        <authorList>
            <person name="Vogel R.F."/>
            <person name="Pavlovic M."/>
            <person name="Ehrmann M.A."/>
            <person name="Wiezer A."/>
            <person name="Liesegang H."/>
            <person name="Offschanka S."/>
            <person name="Voget S."/>
            <person name="Angelov A."/>
            <person name="Bocker G."/>
            <person name="Liebl W."/>
        </authorList>
    </citation>
    <scope>NUCLEOTIDE SEQUENCE [LARGE SCALE GENOMIC DNA]</scope>
    <source>
        <strain evidence="3 4">TMW 1.1304</strain>
    </source>
</reference>
<keyword evidence="1 2" id="KW-0472">Membrane</keyword>
<keyword evidence="1" id="KW-1003">Cell membrane</keyword>
<feature type="transmembrane region" description="Helical" evidence="2">
    <location>
        <begin position="287"/>
        <end position="304"/>
    </location>
</feature>
<feature type="transmembrane region" description="Helical" evidence="2">
    <location>
        <begin position="260"/>
        <end position="280"/>
    </location>
</feature>
<feature type="transmembrane region" description="Helical" evidence="2">
    <location>
        <begin position="207"/>
        <end position="225"/>
    </location>
</feature>
<dbReference type="InterPro" id="IPR004679">
    <property type="entry name" value="2-OHcarboxylate_transport"/>
</dbReference>
<feature type="transmembrane region" description="Helical" evidence="2">
    <location>
        <begin position="348"/>
        <end position="366"/>
    </location>
</feature>
<comment type="subcellular location">
    <subcellularLocation>
        <location evidence="1">Cell membrane</location>
    </subcellularLocation>
</comment>
<feature type="transmembrane region" description="Helical" evidence="2">
    <location>
        <begin position="111"/>
        <end position="127"/>
    </location>
</feature>
<feature type="transmembrane region" description="Helical" evidence="2">
    <location>
        <begin position="46"/>
        <end position="64"/>
    </location>
</feature>
<keyword evidence="1" id="KW-0769">Symport</keyword>
<dbReference type="KEGG" id="lsn:LSA_13030"/>
<comment type="similarity">
    <text evidence="1">Belongs to the 2-hydroxycarboxylate transporter (2-HCT) (TC 2.A.24) family.</text>
</comment>
<gene>
    <name evidence="3" type="primary">citP</name>
    <name evidence="3" type="ordered locus">LSA_13030</name>
</gene>
<dbReference type="PANTHER" id="PTHR40033">
    <property type="entry name" value="NA(+)-MALATE SYMPORTER"/>
    <property type="match status" value="1"/>
</dbReference>